<dbReference type="SUPFAM" id="SSF64397">
    <property type="entry name" value="Hsp33 domain"/>
    <property type="match status" value="1"/>
</dbReference>
<dbReference type="Proteomes" id="UP000192343">
    <property type="component" value="Unassembled WGS sequence"/>
</dbReference>
<keyword evidence="4" id="KW-0143">Chaperone</keyword>
<reference evidence="6 7" key="1">
    <citation type="submission" date="2017-03" db="EMBL/GenBank/DDBJ databases">
        <title>Draft Genome sequence of Marispirochaeta sp. strain JC444.</title>
        <authorList>
            <person name="Shivani Y."/>
            <person name="Subhash Y."/>
            <person name="Sasikala C."/>
            <person name="Ramana C."/>
        </authorList>
    </citation>
    <scope>NUCLEOTIDE SEQUENCE [LARGE SCALE GENOMIC DNA]</scope>
    <source>
        <strain evidence="6 7">JC444</strain>
    </source>
</reference>
<dbReference type="STRING" id="1963862.B4O97_02750"/>
<evidence type="ECO:0008006" key="8">
    <source>
        <dbReference type="Google" id="ProtNLM"/>
    </source>
</evidence>
<dbReference type="GO" id="GO:0044183">
    <property type="term" value="F:protein folding chaperone"/>
    <property type="evidence" value="ECO:0007669"/>
    <property type="project" value="TreeGrafter"/>
</dbReference>
<comment type="caution">
    <text evidence="6">The sequence shown here is derived from an EMBL/GenBank/DDBJ whole genome shotgun (WGS) entry which is preliminary data.</text>
</comment>
<protein>
    <recommendedName>
        <fullName evidence="8">Molecular chaperone Hsp33</fullName>
    </recommendedName>
</protein>
<name>A0A1Y1S2B1_9SPIO</name>
<dbReference type="RefSeq" id="WP_083048084.1">
    <property type="nucleotide sequence ID" value="NZ_MWQY01000002.1"/>
</dbReference>
<organism evidence="6 7">
    <name type="scientific">Marispirochaeta aestuarii</name>
    <dbReference type="NCBI Taxonomy" id="1963862"/>
    <lineage>
        <taxon>Bacteria</taxon>
        <taxon>Pseudomonadati</taxon>
        <taxon>Spirochaetota</taxon>
        <taxon>Spirochaetia</taxon>
        <taxon>Spirochaetales</taxon>
        <taxon>Spirochaetaceae</taxon>
        <taxon>Marispirochaeta</taxon>
    </lineage>
</organism>
<dbReference type="GO" id="GO:0051082">
    <property type="term" value="F:unfolded protein binding"/>
    <property type="evidence" value="ECO:0007669"/>
    <property type="project" value="InterPro"/>
</dbReference>
<evidence type="ECO:0000256" key="5">
    <source>
        <dbReference type="ARBA" id="ARBA00023284"/>
    </source>
</evidence>
<dbReference type="EMBL" id="MWQY01000002">
    <property type="protein sequence ID" value="ORC37934.1"/>
    <property type="molecule type" value="Genomic_DNA"/>
</dbReference>
<dbReference type="InterPro" id="IPR016153">
    <property type="entry name" value="Heat_shock_Hsp33_N"/>
</dbReference>
<evidence type="ECO:0000313" key="6">
    <source>
        <dbReference type="EMBL" id="ORC37934.1"/>
    </source>
</evidence>
<dbReference type="PANTHER" id="PTHR30111">
    <property type="entry name" value="33 KDA CHAPERONIN"/>
    <property type="match status" value="1"/>
</dbReference>
<dbReference type="SUPFAM" id="SSF118352">
    <property type="entry name" value="HSP33 redox switch-like"/>
    <property type="match status" value="1"/>
</dbReference>
<evidence type="ECO:0000256" key="4">
    <source>
        <dbReference type="ARBA" id="ARBA00023186"/>
    </source>
</evidence>
<dbReference type="AlphaFoldDB" id="A0A1Y1S2B1"/>
<evidence type="ECO:0000256" key="2">
    <source>
        <dbReference type="ARBA" id="ARBA00022833"/>
    </source>
</evidence>
<keyword evidence="2" id="KW-0862">Zinc</keyword>
<dbReference type="InterPro" id="IPR000397">
    <property type="entry name" value="Heat_shock_Hsp33"/>
</dbReference>
<evidence type="ECO:0000256" key="1">
    <source>
        <dbReference type="ARBA" id="ARBA00022490"/>
    </source>
</evidence>
<evidence type="ECO:0000256" key="3">
    <source>
        <dbReference type="ARBA" id="ARBA00023157"/>
    </source>
</evidence>
<dbReference type="PANTHER" id="PTHR30111:SF1">
    <property type="entry name" value="33 KDA CHAPERONIN"/>
    <property type="match status" value="1"/>
</dbReference>
<dbReference type="OrthoDB" id="9776534at2"/>
<dbReference type="Gene3D" id="3.90.1280.10">
    <property type="entry name" value="HSP33 redox switch-like"/>
    <property type="match status" value="1"/>
</dbReference>
<dbReference type="GO" id="GO:0042026">
    <property type="term" value="P:protein refolding"/>
    <property type="evidence" value="ECO:0007669"/>
    <property type="project" value="TreeGrafter"/>
</dbReference>
<keyword evidence="5" id="KW-0676">Redox-active center</keyword>
<sequence length="320" mass="35233">MKHIEIEDPKLLAHLEQLPEDGLDIFILDEERDNAVRGAVLNATALVNAMRSAHELGILESLILGQAYIGSLLMTRSLKGTGRLNLEIGCAGPVAGLSVEATAAGDVRGYLKQVPIPVEAPLESFDTSPFFGPGILTVQRFADNSDVPFTGNTDLYYGNIGEDIARYYLVSEQTRTSVSVSMKFDREGRIIGAGGLFIEALPGASDSFLEDIQKRISSMDSIGETIAGGTANLEILESIFTGCRMEKMEHRSVRFHCPCSRERFKGFIRSMKLEDLNDIARKGPFPLVTQCHNCNSTYTFSRDEIRELLDSRNGSGRKEY</sequence>
<dbReference type="GO" id="GO:0005737">
    <property type="term" value="C:cytoplasm"/>
    <property type="evidence" value="ECO:0007669"/>
    <property type="project" value="InterPro"/>
</dbReference>
<keyword evidence="3" id="KW-1015">Disulfide bond</keyword>
<accession>A0A1Y1S2B1</accession>
<proteinExistence type="predicted"/>
<dbReference type="PIRSF" id="PIRSF005261">
    <property type="entry name" value="Heat_shock_Hsp33"/>
    <property type="match status" value="1"/>
</dbReference>
<dbReference type="Pfam" id="PF01430">
    <property type="entry name" value="HSP33"/>
    <property type="match status" value="1"/>
</dbReference>
<dbReference type="InterPro" id="IPR016154">
    <property type="entry name" value="Heat_shock_Hsp33_C"/>
</dbReference>
<dbReference type="Gene3D" id="3.55.30.10">
    <property type="entry name" value="Hsp33 domain"/>
    <property type="match status" value="1"/>
</dbReference>
<evidence type="ECO:0000313" key="7">
    <source>
        <dbReference type="Proteomes" id="UP000192343"/>
    </source>
</evidence>
<keyword evidence="7" id="KW-1185">Reference proteome</keyword>
<keyword evidence="1" id="KW-0963">Cytoplasm</keyword>
<gene>
    <name evidence="6" type="ORF">B4O97_02750</name>
</gene>